<proteinExistence type="predicted"/>
<evidence type="ECO:0000313" key="2">
    <source>
        <dbReference type="Proteomes" id="UP000033636"/>
    </source>
</evidence>
<accession>A0ACC6UZ36</accession>
<sequence length="353" mass="38461">MALRAKYVLAGVELRPIEDGVVEVDEEGRIAGVGKYSGEISVDLGNAALMPQLVDAHVHPLDVVLADRDDYYIDDLVGWPHGVKYVALKRLVDRGKHLAPLKAFAKRARAYGVGHVVAFAEYAAGDVEAAFAEVGIKALAFQEAHGDLPSYPYVQVASPLDHSPEYLAELRRRAKLVATHVSETEDCHEGGDLELALDVLRADVLVHMVYATPEEIAGVPLDKVVVVNPRANAYLVGKLPDVPALLGHRPLLGTDNAFLNEPDIWAEMKFLSAYARTKGWALDDADVLRMATTWPYLKLGLGSPIDVGMPLKALAISLPYPTHNVFKFLVRRAGAQDISAFLEGREVEPPINI</sequence>
<dbReference type="EMBL" id="JZWT02000003">
    <property type="protein sequence ID" value="MFB6489966.1"/>
    <property type="molecule type" value="Genomic_DNA"/>
</dbReference>
<reference evidence="1" key="1">
    <citation type="submission" date="2024-07" db="EMBL/GenBank/DDBJ databases">
        <title>Metagenome and Metagenome-Assembled Genomes of Archaea from a hot spring from the geothermal field of Los Azufres, Mexico.</title>
        <authorList>
            <person name="Marin-Paredes R."/>
            <person name="Martinez-Romero E."/>
            <person name="Servin-Garciduenas L.E."/>
        </authorList>
    </citation>
    <scope>NUCLEOTIDE SEQUENCE</scope>
</reference>
<gene>
    <name evidence="1" type="ORF">TU35_001760</name>
</gene>
<comment type="caution">
    <text evidence="1">The sequence shown here is derived from an EMBL/GenBank/DDBJ whole genome shotgun (WGS) entry which is preliminary data.</text>
</comment>
<protein>
    <submittedName>
        <fullName evidence="1">Amidohydrolase family protein</fullName>
    </submittedName>
</protein>
<organism evidence="1 2">
    <name type="scientific">Thermoproteus sp. AZ2</name>
    <dbReference type="NCBI Taxonomy" id="1609232"/>
    <lineage>
        <taxon>Archaea</taxon>
        <taxon>Thermoproteota</taxon>
        <taxon>Thermoprotei</taxon>
        <taxon>Thermoproteales</taxon>
        <taxon>Thermoproteaceae</taxon>
        <taxon>Thermoproteus</taxon>
    </lineage>
</organism>
<name>A0ACC6UZ36_9CREN</name>
<evidence type="ECO:0000313" key="1">
    <source>
        <dbReference type="EMBL" id="MFB6489966.1"/>
    </source>
</evidence>
<dbReference type="Proteomes" id="UP000033636">
    <property type="component" value="Unassembled WGS sequence"/>
</dbReference>